<dbReference type="Gene3D" id="3.10.105.10">
    <property type="entry name" value="Dipeptide-binding Protein, Domain 3"/>
    <property type="match status" value="1"/>
</dbReference>
<dbReference type="PIRSF" id="PIRSF002741">
    <property type="entry name" value="MppA"/>
    <property type="match status" value="1"/>
</dbReference>
<feature type="chain" id="PRO_5029485998" evidence="4">
    <location>
        <begin position="19"/>
        <end position="574"/>
    </location>
</feature>
<accession>A0A7L7LCY2</accession>
<evidence type="ECO:0000256" key="4">
    <source>
        <dbReference type="SAM" id="SignalP"/>
    </source>
</evidence>
<reference evidence="6 7" key="1">
    <citation type="submission" date="2020-06" db="EMBL/GenBank/DDBJ databases">
        <authorList>
            <person name="Hwang Y.J."/>
        </authorList>
    </citation>
    <scope>NUCLEOTIDE SEQUENCE [LARGE SCALE GENOMIC DNA]</scope>
    <source>
        <strain evidence="6 7">KUDC8001</strain>
    </source>
</reference>
<evidence type="ECO:0000259" key="5">
    <source>
        <dbReference type="Pfam" id="PF00496"/>
    </source>
</evidence>
<gene>
    <name evidence="6" type="ORF">HUW48_22605</name>
</gene>
<comment type="similarity">
    <text evidence="1">Belongs to the bacterial solute-binding protein 5 family.</text>
</comment>
<organism evidence="6 7">
    <name type="scientific">Adhaeribacter radiodurans</name>
    <dbReference type="NCBI Taxonomy" id="2745197"/>
    <lineage>
        <taxon>Bacteria</taxon>
        <taxon>Pseudomonadati</taxon>
        <taxon>Bacteroidota</taxon>
        <taxon>Cytophagia</taxon>
        <taxon>Cytophagales</taxon>
        <taxon>Hymenobacteraceae</taxon>
        <taxon>Adhaeribacter</taxon>
    </lineage>
</organism>
<dbReference type="InterPro" id="IPR030678">
    <property type="entry name" value="Peptide/Ni-bd"/>
</dbReference>
<dbReference type="PANTHER" id="PTHR30290">
    <property type="entry name" value="PERIPLASMIC BINDING COMPONENT OF ABC TRANSPORTER"/>
    <property type="match status" value="1"/>
</dbReference>
<protein>
    <submittedName>
        <fullName evidence="6">ABC transporter substrate-binding protein</fullName>
    </submittedName>
</protein>
<feature type="signal peptide" evidence="4">
    <location>
        <begin position="1"/>
        <end position="18"/>
    </location>
</feature>
<proteinExistence type="inferred from homology"/>
<dbReference type="Gene3D" id="3.40.190.10">
    <property type="entry name" value="Periplasmic binding protein-like II"/>
    <property type="match status" value="1"/>
</dbReference>
<reference evidence="6 7" key="2">
    <citation type="submission" date="2020-08" db="EMBL/GenBank/DDBJ databases">
        <title>Adhaeribacter dokdonensis sp. nov., isolated from the rhizosphere of Elymus tsukushiensis, a plant native to the Dokdo Islands, Republic of Korea.</title>
        <authorList>
            <person name="Ghim S.Y."/>
        </authorList>
    </citation>
    <scope>NUCLEOTIDE SEQUENCE [LARGE SCALE GENOMIC DNA]</scope>
    <source>
        <strain evidence="6 7">KUDC8001</strain>
    </source>
</reference>
<dbReference type="Proteomes" id="UP000514509">
    <property type="component" value="Chromosome"/>
</dbReference>
<keyword evidence="2" id="KW-0813">Transport</keyword>
<dbReference type="GO" id="GO:0015833">
    <property type="term" value="P:peptide transport"/>
    <property type="evidence" value="ECO:0007669"/>
    <property type="project" value="TreeGrafter"/>
</dbReference>
<dbReference type="GO" id="GO:0043190">
    <property type="term" value="C:ATP-binding cassette (ABC) transporter complex"/>
    <property type="evidence" value="ECO:0007669"/>
    <property type="project" value="InterPro"/>
</dbReference>
<evidence type="ECO:0000256" key="3">
    <source>
        <dbReference type="ARBA" id="ARBA00022729"/>
    </source>
</evidence>
<evidence type="ECO:0000313" key="6">
    <source>
        <dbReference type="EMBL" id="QMU30643.1"/>
    </source>
</evidence>
<keyword evidence="3 4" id="KW-0732">Signal</keyword>
<name>A0A7L7LCY2_9BACT</name>
<sequence>MSLKKLFFFLLLLLFVNACQPSGNKGEVVVRAAADPETLNPIAFHSMNAGQIIALLYQSLLTIDLQDQQLKPLLVEQLPAVLQEKDKSYFTYQLRKEAVWDDQKPITAQDVAFTLKVIKAPLVKNSKLRIGLDYIQDIKLDPRDPRRFTIECKGFVPEMGWETGDFAILPAHLVDPERLLAGFSVHNLVNGYDSLSQNTKIKAFADWFNSARFTRNKDFLKGSGGYELVDWKTGQYVQLKQKKDWWATRLKPQPSYITAQPASINFQIIPESYTALLALNNEQLDVYSGIPPNNFVQLQRDKSFLERYALFTPATYDFTYIGINGKSKKFADKHTRQALAHLLDIPKIIKVTQHNFARPTVGIVNPIDKHFYNDSIQPYLFNLREAERLLQMAGWQQNNNGWQKQVNGQVIPLTIKFNYKVGNPEFENIAAIFQEAASKIRIPVTIEPIESVLLSNKLREQDFEVTIRNATGNPGIINYKPILHSESAAAGGANFTGFGTKQSDALIEDIVQTTDISQRARLLRKFQEVMHEESNLIFLYFNIDRLAIHKNYTNLKISSIKPGYDISAFNLKNN</sequence>
<dbReference type="KEGG" id="add:HUW48_22605"/>
<dbReference type="Pfam" id="PF00496">
    <property type="entry name" value="SBP_bac_5"/>
    <property type="match status" value="1"/>
</dbReference>
<dbReference type="InterPro" id="IPR039424">
    <property type="entry name" value="SBP_5"/>
</dbReference>
<dbReference type="GO" id="GO:1904680">
    <property type="term" value="F:peptide transmembrane transporter activity"/>
    <property type="evidence" value="ECO:0007669"/>
    <property type="project" value="TreeGrafter"/>
</dbReference>
<dbReference type="AlphaFoldDB" id="A0A7L7LCY2"/>
<evidence type="ECO:0000256" key="1">
    <source>
        <dbReference type="ARBA" id="ARBA00005695"/>
    </source>
</evidence>
<dbReference type="RefSeq" id="WP_182413087.1">
    <property type="nucleotide sequence ID" value="NZ_CP055153.1"/>
</dbReference>
<feature type="domain" description="Solute-binding protein family 5" evidence="5">
    <location>
        <begin position="72"/>
        <end position="474"/>
    </location>
</feature>
<dbReference type="InterPro" id="IPR000914">
    <property type="entry name" value="SBP_5_dom"/>
</dbReference>
<dbReference type="PANTHER" id="PTHR30290:SF9">
    <property type="entry name" value="OLIGOPEPTIDE-BINDING PROTEIN APPA"/>
    <property type="match status" value="1"/>
</dbReference>
<keyword evidence="7" id="KW-1185">Reference proteome</keyword>
<evidence type="ECO:0000256" key="2">
    <source>
        <dbReference type="ARBA" id="ARBA00022448"/>
    </source>
</evidence>
<dbReference type="SUPFAM" id="SSF53850">
    <property type="entry name" value="Periplasmic binding protein-like II"/>
    <property type="match status" value="1"/>
</dbReference>
<dbReference type="EMBL" id="CP055153">
    <property type="protein sequence ID" value="QMU30643.1"/>
    <property type="molecule type" value="Genomic_DNA"/>
</dbReference>
<dbReference type="GO" id="GO:0030288">
    <property type="term" value="C:outer membrane-bounded periplasmic space"/>
    <property type="evidence" value="ECO:0007669"/>
    <property type="project" value="UniProtKB-ARBA"/>
</dbReference>
<evidence type="ECO:0000313" key="7">
    <source>
        <dbReference type="Proteomes" id="UP000514509"/>
    </source>
</evidence>